<dbReference type="Gene3D" id="3.30.1360.40">
    <property type="match status" value="1"/>
</dbReference>
<dbReference type="InterPro" id="IPR002661">
    <property type="entry name" value="Ribosome_recyc_fac"/>
</dbReference>
<dbReference type="PANTHER" id="PTHR20982">
    <property type="entry name" value="RIBOSOME RECYCLING FACTOR"/>
    <property type="match status" value="1"/>
</dbReference>
<dbReference type="SUPFAM" id="SSF55194">
    <property type="entry name" value="Ribosome recycling factor, RRF"/>
    <property type="match status" value="1"/>
</dbReference>
<dbReference type="EMBL" id="JAWJWE010000036">
    <property type="protein sequence ID" value="KAK6628653.1"/>
    <property type="molecule type" value="Genomic_DNA"/>
</dbReference>
<dbReference type="GO" id="GO:0043023">
    <property type="term" value="F:ribosomal large subunit binding"/>
    <property type="evidence" value="ECO:0007669"/>
    <property type="project" value="TreeGrafter"/>
</dbReference>
<evidence type="ECO:0000313" key="8">
    <source>
        <dbReference type="Proteomes" id="UP001359485"/>
    </source>
</evidence>
<dbReference type="Pfam" id="PF01765">
    <property type="entry name" value="RRF"/>
    <property type="match status" value="1"/>
</dbReference>
<organism evidence="7 9">
    <name type="scientific">Polyplax serrata</name>
    <name type="common">Common mouse louse</name>
    <dbReference type="NCBI Taxonomy" id="468196"/>
    <lineage>
        <taxon>Eukaryota</taxon>
        <taxon>Metazoa</taxon>
        <taxon>Ecdysozoa</taxon>
        <taxon>Arthropoda</taxon>
        <taxon>Hexapoda</taxon>
        <taxon>Insecta</taxon>
        <taxon>Pterygota</taxon>
        <taxon>Neoptera</taxon>
        <taxon>Paraneoptera</taxon>
        <taxon>Psocodea</taxon>
        <taxon>Troctomorpha</taxon>
        <taxon>Phthiraptera</taxon>
        <taxon>Anoplura</taxon>
        <taxon>Polyplacidae</taxon>
        <taxon>Polyplax</taxon>
    </lineage>
</organism>
<keyword evidence="3" id="KW-0648">Protein biosynthesis</keyword>
<dbReference type="Gene3D" id="1.10.132.20">
    <property type="entry name" value="Ribosome-recycling factor"/>
    <property type="match status" value="1"/>
</dbReference>
<accession>A0AAN8PZJ7</accession>
<protein>
    <recommendedName>
        <fullName evidence="2">Ribosome-recycling factor, mitochondrial</fullName>
    </recommendedName>
    <alternativeName>
        <fullName evidence="4">Ribosome-releasing factor, mitochondrial</fullName>
    </alternativeName>
</protein>
<dbReference type="InterPro" id="IPR023584">
    <property type="entry name" value="Ribosome_recyc_fac_dom"/>
</dbReference>
<reference evidence="7 9" key="1">
    <citation type="submission" date="2023-10" db="EMBL/GenBank/DDBJ databases">
        <title>Genomes of two closely related lineages of the louse Polyplax serrata with different host specificities.</title>
        <authorList>
            <person name="Martinu J."/>
            <person name="Tarabai H."/>
            <person name="Stefka J."/>
            <person name="Hypsa V."/>
        </authorList>
    </citation>
    <scope>NUCLEOTIDE SEQUENCE [LARGE SCALE GENOMIC DNA]</scope>
    <source>
        <strain evidence="6">98ZLc_SE</strain>
        <strain evidence="7">HR10_N</strain>
    </source>
</reference>
<evidence type="ECO:0000256" key="4">
    <source>
        <dbReference type="ARBA" id="ARBA00033107"/>
    </source>
</evidence>
<comment type="similarity">
    <text evidence="1">Belongs to the RRF family.</text>
</comment>
<evidence type="ECO:0000259" key="5">
    <source>
        <dbReference type="Pfam" id="PF01765"/>
    </source>
</evidence>
<dbReference type="PANTHER" id="PTHR20982:SF3">
    <property type="entry name" value="MITOCHONDRIAL RIBOSOME RECYCLING FACTOR PSEUDO 1"/>
    <property type="match status" value="1"/>
</dbReference>
<gene>
    <name evidence="7" type="ORF">RUM43_002468</name>
    <name evidence="6" type="ORF">RUM44_010151</name>
</gene>
<evidence type="ECO:0000313" key="6">
    <source>
        <dbReference type="EMBL" id="KAK6627672.1"/>
    </source>
</evidence>
<evidence type="ECO:0000256" key="1">
    <source>
        <dbReference type="ARBA" id="ARBA00005912"/>
    </source>
</evidence>
<dbReference type="Proteomes" id="UP001359485">
    <property type="component" value="Unassembled WGS sequence"/>
</dbReference>
<evidence type="ECO:0000313" key="7">
    <source>
        <dbReference type="EMBL" id="KAK6628653.1"/>
    </source>
</evidence>
<feature type="domain" description="Ribosome recycling factor" evidence="5">
    <location>
        <begin position="89"/>
        <end position="250"/>
    </location>
</feature>
<dbReference type="Proteomes" id="UP001372834">
    <property type="component" value="Unassembled WGS sequence"/>
</dbReference>
<evidence type="ECO:0000313" key="9">
    <source>
        <dbReference type="Proteomes" id="UP001372834"/>
    </source>
</evidence>
<dbReference type="GO" id="GO:0006412">
    <property type="term" value="P:translation"/>
    <property type="evidence" value="ECO:0007669"/>
    <property type="project" value="UniProtKB-KW"/>
</dbReference>
<name>A0AAN8PZJ7_POLSC</name>
<comment type="caution">
    <text evidence="7">The sequence shown here is derived from an EMBL/GenBank/DDBJ whole genome shotgun (WGS) entry which is preliminary data.</text>
</comment>
<dbReference type="AlphaFoldDB" id="A0AAN8PZJ7"/>
<proteinExistence type="inferred from homology"/>
<keyword evidence="8" id="KW-1185">Reference proteome</keyword>
<sequence>MLRRILPVIRRGILYESAISLSKSSLETNKINAPTNLVQNFHINCQHNAKGKDIKKNKKKGLYINEDELAQLFDTEKLFSQISQPVEKFKQELIDHTTLRTSQGAIQNVKVEFEGETYIIQDIAEIGKKNPKLYVLDLSAFPQMIPAVMSTLQKSHMNINVQQDGTKLFVPIPKVTREYREVLAKKANVYFVKCKENIRDVQLKYIKKLRNDESLSTEIKIRISDQLTALGDKNIQVAEGILKEKQDELLKNDAVS</sequence>
<dbReference type="GO" id="GO:0005739">
    <property type="term" value="C:mitochondrion"/>
    <property type="evidence" value="ECO:0007669"/>
    <property type="project" value="TreeGrafter"/>
</dbReference>
<dbReference type="EMBL" id="JAWJWF010000045">
    <property type="protein sequence ID" value="KAK6627672.1"/>
    <property type="molecule type" value="Genomic_DNA"/>
</dbReference>
<dbReference type="InterPro" id="IPR036191">
    <property type="entry name" value="RRF_sf"/>
</dbReference>
<evidence type="ECO:0000256" key="2">
    <source>
        <dbReference type="ARBA" id="ARBA00020581"/>
    </source>
</evidence>
<evidence type="ECO:0000256" key="3">
    <source>
        <dbReference type="ARBA" id="ARBA00022917"/>
    </source>
</evidence>